<protein>
    <submittedName>
        <fullName evidence="1">Uncharacterized protein</fullName>
    </submittedName>
</protein>
<reference evidence="1 2" key="1">
    <citation type="submission" date="2019-06" db="EMBL/GenBank/DDBJ databases">
        <authorList>
            <person name="Srinivasan S."/>
        </authorList>
    </citation>
    <scope>NUCLEOTIDE SEQUENCE [LARGE SCALE GENOMIC DNA]</scope>
    <source>
        <strain evidence="1 2">17J68-5</strain>
    </source>
</reference>
<accession>A0A5B7ZVP9</accession>
<keyword evidence="2" id="KW-1185">Reference proteome</keyword>
<organism evidence="1 2">
    <name type="scientific">Hymenobacter jejuensis</name>
    <dbReference type="NCBI Taxonomy" id="2502781"/>
    <lineage>
        <taxon>Bacteria</taxon>
        <taxon>Pseudomonadati</taxon>
        <taxon>Bacteroidota</taxon>
        <taxon>Cytophagia</taxon>
        <taxon>Cytophagales</taxon>
        <taxon>Hymenobacteraceae</taxon>
        <taxon>Hymenobacter</taxon>
    </lineage>
</organism>
<evidence type="ECO:0000313" key="2">
    <source>
        <dbReference type="Proteomes" id="UP000305398"/>
    </source>
</evidence>
<evidence type="ECO:0000313" key="1">
    <source>
        <dbReference type="EMBL" id="QDA58879.1"/>
    </source>
</evidence>
<gene>
    <name evidence="1" type="ORF">FHG12_01645</name>
</gene>
<name>A0A5B7ZVP9_9BACT</name>
<dbReference type="Proteomes" id="UP000305398">
    <property type="component" value="Chromosome"/>
</dbReference>
<dbReference type="KEGG" id="hyj:FHG12_01645"/>
<sequence>MDIVTSLCVDEAHEPASFYPQLRDVSADKRRRVYWQCTVVFFSTSVRCNPDARHLLYTNDAAPATWDGVDHREFLSSIGVEIRQLSFQTFCPPQRFSKEFRNAFYKLDVLQELAKPTAADHSLLLDSDCVWTRPDPKLISLVQSDALLLLDAEPESTPDTKIHGLSRRDMGNLYRELDPNYPVEAPLHFGGEIIGGSRARLGEVVEQLRAIQDQVLVEYPAGPPRFSSGRTLFDGDEYLTSFVCNRLPRPWTDTSPFIRRIWTSYRNTNVRRSDVQLTIWHLPNEKMQGLPVLCRQMLRRDSAFWRLAPTNLAGYLGRYLGVPNPVWSPQRLLTLANKLPRLVVIAKRMLTRPATTV</sequence>
<dbReference type="RefSeq" id="WP_139513938.1">
    <property type="nucleotide sequence ID" value="NZ_CP040896.1"/>
</dbReference>
<dbReference type="OrthoDB" id="741857at2"/>
<dbReference type="AlphaFoldDB" id="A0A5B7ZVP9"/>
<proteinExistence type="predicted"/>
<dbReference type="EMBL" id="CP040896">
    <property type="protein sequence ID" value="QDA58879.1"/>
    <property type="molecule type" value="Genomic_DNA"/>
</dbReference>